<feature type="compositionally biased region" description="Basic and acidic residues" evidence="1">
    <location>
        <begin position="1"/>
        <end position="30"/>
    </location>
</feature>
<accession>A0A9N7TTY9</accession>
<evidence type="ECO:0000313" key="3">
    <source>
        <dbReference type="Proteomes" id="UP001153269"/>
    </source>
</evidence>
<dbReference type="AlphaFoldDB" id="A0A9N7TTY9"/>
<evidence type="ECO:0000313" key="2">
    <source>
        <dbReference type="EMBL" id="CAB1418451.1"/>
    </source>
</evidence>
<gene>
    <name evidence="2" type="ORF">PLEPLA_LOCUS6277</name>
</gene>
<comment type="caution">
    <text evidence="2">The sequence shown here is derived from an EMBL/GenBank/DDBJ whole genome shotgun (WGS) entry which is preliminary data.</text>
</comment>
<reference evidence="2" key="1">
    <citation type="submission" date="2020-03" db="EMBL/GenBank/DDBJ databases">
        <authorList>
            <person name="Weist P."/>
        </authorList>
    </citation>
    <scope>NUCLEOTIDE SEQUENCE</scope>
</reference>
<evidence type="ECO:0000256" key="1">
    <source>
        <dbReference type="SAM" id="MobiDB-lite"/>
    </source>
</evidence>
<sequence>MESEYRGDERRKRGGREEDERRTREDERRTRGGLQMWRFVPSQRERESRSRADGALCCHRPRLDDVNGATALMEDEGNPHLFGLSEQEERRRRRTCISHRRQE</sequence>
<dbReference type="EMBL" id="CADEAL010000325">
    <property type="protein sequence ID" value="CAB1418451.1"/>
    <property type="molecule type" value="Genomic_DNA"/>
</dbReference>
<proteinExistence type="predicted"/>
<name>A0A9N7TTY9_PLEPL</name>
<protein>
    <submittedName>
        <fullName evidence="2">Uncharacterized protein</fullName>
    </submittedName>
</protein>
<dbReference type="Proteomes" id="UP001153269">
    <property type="component" value="Unassembled WGS sequence"/>
</dbReference>
<feature type="region of interest" description="Disordered" evidence="1">
    <location>
        <begin position="1"/>
        <end position="35"/>
    </location>
</feature>
<keyword evidence="3" id="KW-1185">Reference proteome</keyword>
<organism evidence="2 3">
    <name type="scientific">Pleuronectes platessa</name>
    <name type="common">European plaice</name>
    <dbReference type="NCBI Taxonomy" id="8262"/>
    <lineage>
        <taxon>Eukaryota</taxon>
        <taxon>Metazoa</taxon>
        <taxon>Chordata</taxon>
        <taxon>Craniata</taxon>
        <taxon>Vertebrata</taxon>
        <taxon>Euteleostomi</taxon>
        <taxon>Actinopterygii</taxon>
        <taxon>Neopterygii</taxon>
        <taxon>Teleostei</taxon>
        <taxon>Neoteleostei</taxon>
        <taxon>Acanthomorphata</taxon>
        <taxon>Carangaria</taxon>
        <taxon>Pleuronectiformes</taxon>
        <taxon>Pleuronectoidei</taxon>
        <taxon>Pleuronectidae</taxon>
        <taxon>Pleuronectes</taxon>
    </lineage>
</organism>